<dbReference type="AlphaFoldDB" id="A0A8J6ME26"/>
<feature type="non-terminal residue" evidence="3">
    <location>
        <position position="1"/>
    </location>
</feature>
<evidence type="ECO:0000313" key="4">
    <source>
        <dbReference type="Proteomes" id="UP000607645"/>
    </source>
</evidence>
<organism evidence="3 4">
    <name type="scientific">Lawsonibacter faecis</name>
    <dbReference type="NCBI Taxonomy" id="2763052"/>
    <lineage>
        <taxon>Bacteria</taxon>
        <taxon>Bacillati</taxon>
        <taxon>Bacillota</taxon>
        <taxon>Clostridia</taxon>
        <taxon>Eubacteriales</taxon>
        <taxon>Oscillospiraceae</taxon>
        <taxon>Lawsonibacter</taxon>
    </lineage>
</organism>
<dbReference type="InterPro" id="IPR036117">
    <property type="entry name" value="DhaL_dom_sf"/>
</dbReference>
<feature type="domain" description="HTH cro/C1-type" evidence="1">
    <location>
        <begin position="46"/>
        <end position="93"/>
    </location>
</feature>
<feature type="domain" description="DhaL" evidence="2">
    <location>
        <begin position="1"/>
        <end position="143"/>
    </location>
</feature>
<dbReference type="CDD" id="cd00093">
    <property type="entry name" value="HTH_XRE"/>
    <property type="match status" value="1"/>
</dbReference>
<dbReference type="InterPro" id="IPR010982">
    <property type="entry name" value="Lambda_DNA-bd_dom_sf"/>
</dbReference>
<dbReference type="InterPro" id="IPR001387">
    <property type="entry name" value="Cro/C1-type_HTH"/>
</dbReference>
<evidence type="ECO:0000313" key="3">
    <source>
        <dbReference type="EMBL" id="MBC5738589.1"/>
    </source>
</evidence>
<keyword evidence="4" id="KW-1185">Reference proteome</keyword>
<reference evidence="3" key="1">
    <citation type="submission" date="2020-08" db="EMBL/GenBank/DDBJ databases">
        <title>Genome public.</title>
        <authorList>
            <person name="Liu C."/>
            <person name="Sun Q."/>
        </authorList>
    </citation>
    <scope>NUCLEOTIDE SEQUENCE</scope>
    <source>
        <strain evidence="3">NSJ-52</strain>
    </source>
</reference>
<dbReference type="GO" id="GO:0004371">
    <property type="term" value="F:glycerone kinase activity"/>
    <property type="evidence" value="ECO:0007669"/>
    <property type="project" value="InterPro"/>
</dbReference>
<dbReference type="EMBL" id="JACOPQ010000018">
    <property type="protein sequence ID" value="MBC5738589.1"/>
    <property type="molecule type" value="Genomic_DNA"/>
</dbReference>
<accession>A0A8J6ME26</accession>
<dbReference type="Pfam" id="PF01381">
    <property type="entry name" value="HTH_3"/>
    <property type="match status" value="1"/>
</dbReference>
<proteinExistence type="predicted"/>
<sequence>ASINIQKQHINELNVFPVPDGDTGTHMGLSSVKINEKLAELIDWSGKTQQQIADQVGVTRANISAYTTDKAAISVEMAYKLADALGVSPWTLLNNSPLPATEQDLTTAEAELITKLRSLTPDQYEVAVQSIELMYCQNKKKRQ</sequence>
<dbReference type="RefSeq" id="WP_186920286.1">
    <property type="nucleotide sequence ID" value="NZ_JACOPQ010000018.1"/>
</dbReference>
<dbReference type="SUPFAM" id="SSF47413">
    <property type="entry name" value="lambda repressor-like DNA-binding domains"/>
    <property type="match status" value="1"/>
</dbReference>
<evidence type="ECO:0000259" key="2">
    <source>
        <dbReference type="PROSITE" id="PS51480"/>
    </source>
</evidence>
<dbReference type="Gene3D" id="1.10.260.40">
    <property type="entry name" value="lambda repressor-like DNA-binding domains"/>
    <property type="match status" value="1"/>
</dbReference>
<dbReference type="SMART" id="SM00530">
    <property type="entry name" value="HTH_XRE"/>
    <property type="match status" value="1"/>
</dbReference>
<dbReference type="PROSITE" id="PS51480">
    <property type="entry name" value="DHAL"/>
    <property type="match status" value="1"/>
</dbReference>
<dbReference type="SUPFAM" id="SSF101473">
    <property type="entry name" value="DhaL-like"/>
    <property type="match status" value="1"/>
</dbReference>
<dbReference type="Proteomes" id="UP000607645">
    <property type="component" value="Unassembled WGS sequence"/>
</dbReference>
<gene>
    <name evidence="3" type="ORF">H8S62_16375</name>
</gene>
<name>A0A8J6ME26_9FIRM</name>
<dbReference type="InterPro" id="IPR004007">
    <property type="entry name" value="DhaL_dom"/>
</dbReference>
<dbReference type="PROSITE" id="PS50943">
    <property type="entry name" value="HTH_CROC1"/>
    <property type="match status" value="1"/>
</dbReference>
<dbReference type="GO" id="GO:0006071">
    <property type="term" value="P:glycerol metabolic process"/>
    <property type="evidence" value="ECO:0007669"/>
    <property type="project" value="InterPro"/>
</dbReference>
<protein>
    <submittedName>
        <fullName evidence="3">Helix-turn-helix domain-containing protein</fullName>
    </submittedName>
</protein>
<dbReference type="GO" id="GO:0003677">
    <property type="term" value="F:DNA binding"/>
    <property type="evidence" value="ECO:0007669"/>
    <property type="project" value="InterPro"/>
</dbReference>
<comment type="caution">
    <text evidence="3">The sequence shown here is derived from an EMBL/GenBank/DDBJ whole genome shotgun (WGS) entry which is preliminary data.</text>
</comment>
<evidence type="ECO:0000259" key="1">
    <source>
        <dbReference type="PROSITE" id="PS50943"/>
    </source>
</evidence>